<feature type="domain" description="Rhodanese" evidence="12">
    <location>
        <begin position="479"/>
        <end position="555"/>
    </location>
</feature>
<proteinExistence type="inferred from homology"/>
<dbReference type="Pfam" id="PF02568">
    <property type="entry name" value="ThiI"/>
    <property type="match status" value="1"/>
</dbReference>
<dbReference type="InterPro" id="IPR049962">
    <property type="entry name" value="THUMP_ThiI"/>
</dbReference>
<dbReference type="GO" id="GO:0140741">
    <property type="term" value="F:tRNA-uracil-4 sulfurtransferase activity"/>
    <property type="evidence" value="ECO:0007669"/>
    <property type="project" value="UniProtKB-EC"/>
</dbReference>
<dbReference type="NCBIfam" id="TIGR04271">
    <property type="entry name" value="ThiI_C_thiazole"/>
    <property type="match status" value="1"/>
</dbReference>
<evidence type="ECO:0000256" key="3">
    <source>
        <dbReference type="ARBA" id="ARBA00022555"/>
    </source>
</evidence>
<comment type="function">
    <text evidence="11">Catalyzes the ATP-dependent transfer of a sulfur to tRNA to produce 4-thiouridine in position 8 of tRNAs, which functions as a near-UV photosensor. Also catalyzes the transfer of sulfur to the sulfur carrier protein ThiS, forming ThiS-thiocarboxylate. This is a step in the synthesis of thiazole, in the thiamine biosynthesis pathway. The sulfur is donated as persulfide by IscS.</text>
</comment>
<dbReference type="SUPFAM" id="SSF143437">
    <property type="entry name" value="THUMP domain-like"/>
    <property type="match status" value="1"/>
</dbReference>
<dbReference type="Pfam" id="PF22025">
    <property type="entry name" value="ThiI_fer"/>
    <property type="match status" value="1"/>
</dbReference>
<dbReference type="InterPro" id="IPR054173">
    <property type="entry name" value="ThiI_fer"/>
</dbReference>
<evidence type="ECO:0000256" key="4">
    <source>
        <dbReference type="ARBA" id="ARBA00022679"/>
    </source>
</evidence>
<dbReference type="GO" id="GO:0000049">
    <property type="term" value="F:tRNA binding"/>
    <property type="evidence" value="ECO:0007669"/>
    <property type="project" value="UniProtKB-UniRule"/>
</dbReference>
<evidence type="ECO:0000256" key="1">
    <source>
        <dbReference type="ARBA" id="ARBA00004496"/>
    </source>
</evidence>
<dbReference type="InterPro" id="IPR020536">
    <property type="entry name" value="ThiI_AANH"/>
</dbReference>
<comment type="pathway">
    <text evidence="11">Cofactor biosynthesis; thiamine diphosphate biosynthesis.</text>
</comment>
<dbReference type="InterPro" id="IPR003720">
    <property type="entry name" value="tRNA_STrfase"/>
</dbReference>
<keyword evidence="8 11" id="KW-0784">Thiamine biosynthesis</keyword>
<dbReference type="InterPro" id="IPR026340">
    <property type="entry name" value="THII_Thiazole_biosynth_dom"/>
</dbReference>
<dbReference type="GO" id="GO:0002937">
    <property type="term" value="P:tRNA 4-thiouridine biosynthesis"/>
    <property type="evidence" value="ECO:0007669"/>
    <property type="project" value="TreeGrafter"/>
</dbReference>
<evidence type="ECO:0000313" key="14">
    <source>
        <dbReference type="EMBL" id="SDS28992.1"/>
    </source>
</evidence>
<comment type="catalytic activity">
    <reaction evidence="11">
        <text>[ThiI sulfur-carrier protein]-S-sulfanyl-L-cysteine + a uridine in tRNA + 2 reduced [2Fe-2S]-[ferredoxin] + ATP + H(+) = [ThiI sulfur-carrier protein]-L-cysteine + a 4-thiouridine in tRNA + 2 oxidized [2Fe-2S]-[ferredoxin] + AMP + diphosphate</text>
        <dbReference type="Rhea" id="RHEA:24176"/>
        <dbReference type="Rhea" id="RHEA-COMP:10000"/>
        <dbReference type="Rhea" id="RHEA-COMP:10001"/>
        <dbReference type="Rhea" id="RHEA-COMP:13337"/>
        <dbReference type="Rhea" id="RHEA-COMP:13338"/>
        <dbReference type="Rhea" id="RHEA-COMP:13339"/>
        <dbReference type="Rhea" id="RHEA-COMP:13340"/>
        <dbReference type="ChEBI" id="CHEBI:15378"/>
        <dbReference type="ChEBI" id="CHEBI:29950"/>
        <dbReference type="ChEBI" id="CHEBI:30616"/>
        <dbReference type="ChEBI" id="CHEBI:33019"/>
        <dbReference type="ChEBI" id="CHEBI:33737"/>
        <dbReference type="ChEBI" id="CHEBI:33738"/>
        <dbReference type="ChEBI" id="CHEBI:61963"/>
        <dbReference type="ChEBI" id="CHEBI:65315"/>
        <dbReference type="ChEBI" id="CHEBI:136798"/>
        <dbReference type="ChEBI" id="CHEBI:456215"/>
        <dbReference type="EC" id="2.8.1.4"/>
    </reaction>
</comment>
<dbReference type="PROSITE" id="PS50206">
    <property type="entry name" value="RHODANESE_3"/>
    <property type="match status" value="1"/>
</dbReference>
<dbReference type="EMBL" id="LT629777">
    <property type="protein sequence ID" value="SDS28992.1"/>
    <property type="molecule type" value="Genomic_DNA"/>
</dbReference>
<evidence type="ECO:0000256" key="6">
    <source>
        <dbReference type="ARBA" id="ARBA00022840"/>
    </source>
</evidence>
<feature type="domain" description="THUMP" evidence="13">
    <location>
        <begin position="137"/>
        <end position="241"/>
    </location>
</feature>
<comment type="subcellular location">
    <subcellularLocation>
        <location evidence="1 11">Cytoplasm</location>
    </subcellularLocation>
</comment>
<dbReference type="InterPro" id="IPR014729">
    <property type="entry name" value="Rossmann-like_a/b/a_fold"/>
</dbReference>
<evidence type="ECO:0000256" key="11">
    <source>
        <dbReference type="HAMAP-Rule" id="MF_00021"/>
    </source>
</evidence>
<dbReference type="GO" id="GO:0004810">
    <property type="term" value="F:CCA tRNA nucleotidyltransferase activity"/>
    <property type="evidence" value="ECO:0007669"/>
    <property type="project" value="InterPro"/>
</dbReference>
<dbReference type="SUPFAM" id="SSF52402">
    <property type="entry name" value="Adenine nucleotide alpha hydrolases-like"/>
    <property type="match status" value="1"/>
</dbReference>
<accession>A0A1H1R019</accession>
<keyword evidence="3 11" id="KW-0820">tRNA-binding</keyword>
<keyword evidence="15" id="KW-1185">Reference proteome</keyword>
<dbReference type="InterPro" id="IPR049961">
    <property type="entry name" value="ThiI_N"/>
</dbReference>
<dbReference type="SMART" id="SM00981">
    <property type="entry name" value="THUMP"/>
    <property type="match status" value="1"/>
</dbReference>
<evidence type="ECO:0000259" key="13">
    <source>
        <dbReference type="PROSITE" id="PS51165"/>
    </source>
</evidence>
<keyword evidence="7 11" id="KW-0694">RNA-binding</keyword>
<dbReference type="GO" id="GO:0052837">
    <property type="term" value="P:thiazole biosynthetic process"/>
    <property type="evidence" value="ECO:0007669"/>
    <property type="project" value="InterPro"/>
</dbReference>
<dbReference type="CDD" id="cd01712">
    <property type="entry name" value="PPase_ThiI"/>
    <property type="match status" value="1"/>
</dbReference>
<evidence type="ECO:0000256" key="9">
    <source>
        <dbReference type="ARBA" id="ARBA00023157"/>
    </source>
</evidence>
<comment type="catalytic activity">
    <reaction evidence="11">
        <text>[ThiS sulfur-carrier protein]-C-terminal Gly-Gly-AMP + S-sulfanyl-L-cysteinyl-[cysteine desulfurase] + AH2 = [ThiS sulfur-carrier protein]-C-terminal-Gly-aminoethanethioate + L-cysteinyl-[cysteine desulfurase] + A + AMP + 2 H(+)</text>
        <dbReference type="Rhea" id="RHEA:43340"/>
        <dbReference type="Rhea" id="RHEA-COMP:12157"/>
        <dbReference type="Rhea" id="RHEA-COMP:12158"/>
        <dbReference type="Rhea" id="RHEA-COMP:12910"/>
        <dbReference type="Rhea" id="RHEA-COMP:19908"/>
        <dbReference type="ChEBI" id="CHEBI:13193"/>
        <dbReference type="ChEBI" id="CHEBI:15378"/>
        <dbReference type="ChEBI" id="CHEBI:17499"/>
        <dbReference type="ChEBI" id="CHEBI:29950"/>
        <dbReference type="ChEBI" id="CHEBI:61963"/>
        <dbReference type="ChEBI" id="CHEBI:90618"/>
        <dbReference type="ChEBI" id="CHEBI:232372"/>
        <dbReference type="ChEBI" id="CHEBI:456215"/>
    </reaction>
</comment>
<dbReference type="GO" id="GO:0009228">
    <property type="term" value="P:thiamine biosynthetic process"/>
    <property type="evidence" value="ECO:0007669"/>
    <property type="project" value="UniProtKB-KW"/>
</dbReference>
<dbReference type="InterPro" id="IPR036873">
    <property type="entry name" value="Rhodanese-like_dom_sf"/>
</dbReference>
<comment type="similarity">
    <text evidence="11">Belongs to the ThiI family.</text>
</comment>
<dbReference type="NCBIfam" id="TIGR00342">
    <property type="entry name" value="tRNA uracil 4-sulfurtransferase ThiI"/>
    <property type="match status" value="1"/>
</dbReference>
<comment type="caution">
    <text evidence="11">Lacks conserved residue(s) required for the propagation of feature annotation.</text>
</comment>
<sequence>MPVPRHGFFAPISSVPASIGEFPGIDCTFVVPKNVETTFFGATKTVRTITGQTLSNFRYNPRPTFSASPARAVFMKLIVKVFPEITIKSRPVRMRFIRQLAKNIRAVLKDLDPAVVVNGVWDNLELETALTEPRALQELKERLCCTPGIAHLLQVDEYPLGDFDDITAKCLLHYADVLPGTIFSVRCKRGGKHSFSSMDVEKYVGSRLRRECGAAGISLKDPQVEVRIEIRDKRLFVIHGQHEGLGGFPLGSVEQTLTLMSGGFDSTVAAYQMMRRGLMTHFCFFNLGGRAHELGVMEVAHYLWKKYGSSHRVLFISVPFEEVLGEILGKVDNGHMGVVLKRMMLRAASSMAERLHIDALVTGEAISQVSSQTLPNLSVIDCVTEKLVIRPLIASHKQDIIDLADQIGSGNFARHMPEYCGVISVNPKTHAKRYRVEHEEKAFDMAILERALERAKLVSIDHVIDELGQDLQIEEVSEALAGHIVIDIRHPDAVDDEPLGLAGIEVQTMPFYALNARFKELDPTRQYLLYCDKGVMSRLHAHHLLSEGHANVRVYRPS</sequence>
<dbReference type="UniPathway" id="UPA00060"/>
<dbReference type="Pfam" id="PF02926">
    <property type="entry name" value="THUMP"/>
    <property type="match status" value="1"/>
</dbReference>
<keyword evidence="5 11" id="KW-0547">Nucleotide-binding</keyword>
<evidence type="ECO:0000256" key="2">
    <source>
        <dbReference type="ARBA" id="ARBA00022490"/>
    </source>
</evidence>
<evidence type="ECO:0000256" key="7">
    <source>
        <dbReference type="ARBA" id="ARBA00022884"/>
    </source>
</evidence>
<dbReference type="CDD" id="cd11716">
    <property type="entry name" value="THUMP_ThiI"/>
    <property type="match status" value="1"/>
</dbReference>
<dbReference type="HAMAP" id="MF_00021">
    <property type="entry name" value="ThiI"/>
    <property type="match status" value="1"/>
</dbReference>
<dbReference type="GO" id="GO:0005829">
    <property type="term" value="C:cytosol"/>
    <property type="evidence" value="ECO:0007669"/>
    <property type="project" value="TreeGrafter"/>
</dbReference>
<dbReference type="PANTHER" id="PTHR43209:SF1">
    <property type="entry name" value="TRNA SULFURTRANSFERASE"/>
    <property type="match status" value="1"/>
</dbReference>
<dbReference type="GO" id="GO:0009229">
    <property type="term" value="P:thiamine diphosphate biosynthetic process"/>
    <property type="evidence" value="ECO:0007669"/>
    <property type="project" value="UniProtKB-UniRule"/>
</dbReference>
<keyword evidence="9" id="KW-1015">Disulfide bond</keyword>
<keyword evidence="2 11" id="KW-0963">Cytoplasm</keyword>
<dbReference type="Gene3D" id="3.30.2130.30">
    <property type="match status" value="1"/>
</dbReference>
<evidence type="ECO:0000256" key="5">
    <source>
        <dbReference type="ARBA" id="ARBA00022741"/>
    </source>
</evidence>
<feature type="binding site" evidence="11">
    <location>
        <begin position="259"/>
        <end position="260"/>
    </location>
    <ligand>
        <name>ATP</name>
        <dbReference type="ChEBI" id="CHEBI:30616"/>
    </ligand>
</feature>
<gene>
    <name evidence="11" type="primary">thiI</name>
    <name evidence="14" type="ORF">SAMN05216598_1116</name>
</gene>
<dbReference type="InterPro" id="IPR004114">
    <property type="entry name" value="THUMP_dom"/>
</dbReference>
<dbReference type="SUPFAM" id="SSF52821">
    <property type="entry name" value="Rhodanese/Cell cycle control phosphatase"/>
    <property type="match status" value="1"/>
</dbReference>
<evidence type="ECO:0000256" key="10">
    <source>
        <dbReference type="ARBA" id="ARBA00023284"/>
    </source>
</evidence>
<dbReference type="EC" id="2.8.1.4" evidence="11"/>
<protein>
    <recommendedName>
        <fullName evidence="11">tRNA sulfurtransferase</fullName>
        <ecNumber evidence="11">2.8.1.4</ecNumber>
    </recommendedName>
    <alternativeName>
        <fullName evidence="11">Sulfur carrier protein ThiS sulfurtransferase</fullName>
    </alternativeName>
    <alternativeName>
        <fullName evidence="11">Thiamine biosynthesis protein ThiI</fullName>
    </alternativeName>
    <alternativeName>
        <fullName evidence="11">tRNA 4-thiouridine synthase</fullName>
    </alternativeName>
</protein>
<dbReference type="InterPro" id="IPR050102">
    <property type="entry name" value="tRNA_sulfurtransferase_ThiI"/>
</dbReference>
<dbReference type="GO" id="GO:0005524">
    <property type="term" value="F:ATP binding"/>
    <property type="evidence" value="ECO:0007669"/>
    <property type="project" value="UniProtKB-UniRule"/>
</dbReference>
<organism evidence="14 15">
    <name type="scientific">Pseudomonas asplenii</name>
    <dbReference type="NCBI Taxonomy" id="53407"/>
    <lineage>
        <taxon>Bacteria</taxon>
        <taxon>Pseudomonadati</taxon>
        <taxon>Pseudomonadota</taxon>
        <taxon>Gammaproteobacteria</taxon>
        <taxon>Pseudomonadales</taxon>
        <taxon>Pseudomonadaceae</taxon>
        <taxon>Pseudomonas</taxon>
    </lineage>
</organism>
<keyword evidence="10" id="KW-0676">Redox-active center</keyword>
<feature type="binding site" evidence="11">
    <location>
        <position position="363"/>
    </location>
    <ligand>
        <name>ATP</name>
        <dbReference type="ChEBI" id="CHEBI:30616"/>
    </ligand>
</feature>
<dbReference type="Gene3D" id="3.40.250.10">
    <property type="entry name" value="Rhodanese-like domain"/>
    <property type="match status" value="1"/>
</dbReference>
<keyword evidence="4 11" id="KW-0808">Transferase</keyword>
<dbReference type="InterPro" id="IPR001763">
    <property type="entry name" value="Rhodanese-like_dom"/>
</dbReference>
<name>A0A1H1R019_9PSED</name>
<dbReference type="Gene3D" id="3.40.50.620">
    <property type="entry name" value="HUPs"/>
    <property type="match status" value="1"/>
</dbReference>
<dbReference type="AlphaFoldDB" id="A0A1H1R019"/>
<dbReference type="PANTHER" id="PTHR43209">
    <property type="entry name" value="TRNA SULFURTRANSFERASE"/>
    <property type="match status" value="1"/>
</dbReference>
<evidence type="ECO:0000313" key="15">
    <source>
        <dbReference type="Proteomes" id="UP000199524"/>
    </source>
</evidence>
<feature type="binding site" evidence="11">
    <location>
        <position position="372"/>
    </location>
    <ligand>
        <name>ATP</name>
        <dbReference type="ChEBI" id="CHEBI:30616"/>
    </ligand>
</feature>
<evidence type="ECO:0000256" key="8">
    <source>
        <dbReference type="ARBA" id="ARBA00022977"/>
    </source>
</evidence>
<feature type="active site" description="Cysteine persulfide intermediate" evidence="11">
    <location>
        <position position="531"/>
    </location>
</feature>
<feature type="binding site" evidence="11">
    <location>
        <position position="341"/>
    </location>
    <ligand>
        <name>ATP</name>
        <dbReference type="ChEBI" id="CHEBI:30616"/>
    </ligand>
</feature>
<dbReference type="Proteomes" id="UP000199524">
    <property type="component" value="Chromosome I"/>
</dbReference>
<dbReference type="PROSITE" id="PS51165">
    <property type="entry name" value="THUMP"/>
    <property type="match status" value="1"/>
</dbReference>
<reference evidence="15" key="1">
    <citation type="submission" date="2016-10" db="EMBL/GenBank/DDBJ databases">
        <authorList>
            <person name="Varghese N."/>
            <person name="Submissions S."/>
        </authorList>
    </citation>
    <scope>NUCLEOTIDE SEQUENCE [LARGE SCALE GENOMIC DNA]</scope>
    <source>
        <strain evidence="15">ATCC 23835</strain>
    </source>
</reference>
<keyword evidence="6 11" id="KW-0067">ATP-binding</keyword>
<evidence type="ECO:0000259" key="12">
    <source>
        <dbReference type="PROSITE" id="PS50206"/>
    </source>
</evidence>